<dbReference type="PANTHER" id="PTHR46026:SF1">
    <property type="entry name" value="RHO-TYPE GUANINE NUCLEOTIDE EXCHANGE FACTOR, ISOFORM F"/>
    <property type="match status" value="1"/>
</dbReference>
<dbReference type="OrthoDB" id="443981at2759"/>
<feature type="domain" description="DH" evidence="7">
    <location>
        <begin position="224"/>
        <end position="403"/>
    </location>
</feature>
<dbReference type="Gene3D" id="1.20.900.10">
    <property type="entry name" value="Dbl homology (DH) domain"/>
    <property type="match status" value="1"/>
</dbReference>
<dbReference type="FunFam" id="2.30.30.40:FF:000072">
    <property type="entry name" value="Unconventional Myosin IB"/>
    <property type="match status" value="1"/>
</dbReference>
<dbReference type="Gene3D" id="2.30.30.40">
    <property type="entry name" value="SH3 Domains"/>
    <property type="match status" value="1"/>
</dbReference>
<dbReference type="SUPFAM" id="SSF50729">
    <property type="entry name" value="PH domain-like"/>
    <property type="match status" value="1"/>
</dbReference>
<dbReference type="InterPro" id="IPR035899">
    <property type="entry name" value="DBL_dom_sf"/>
</dbReference>
<dbReference type="PROSITE" id="PS50010">
    <property type="entry name" value="DH_2"/>
    <property type="match status" value="1"/>
</dbReference>
<dbReference type="PROSITE" id="PS50002">
    <property type="entry name" value="SH3"/>
    <property type="match status" value="1"/>
</dbReference>
<feature type="compositionally biased region" description="Basic residues" evidence="4">
    <location>
        <begin position="591"/>
        <end position="603"/>
    </location>
</feature>
<keyword evidence="1 2" id="KW-0728">SH3 domain</keyword>
<dbReference type="InterPro" id="IPR032409">
    <property type="entry name" value="GEF6/7_CC"/>
</dbReference>
<dbReference type="InterPro" id="IPR000219">
    <property type="entry name" value="DH_dom"/>
</dbReference>
<dbReference type="AlphaFoldDB" id="A0A6J8A3V0"/>
<dbReference type="Pfam" id="PF14604">
    <property type="entry name" value="SH3_9"/>
    <property type="match status" value="1"/>
</dbReference>
<feature type="domain" description="SH3" evidence="5">
    <location>
        <begin position="140"/>
        <end position="199"/>
    </location>
</feature>
<proteinExistence type="predicted"/>
<dbReference type="GO" id="GO:0005737">
    <property type="term" value="C:cytoplasm"/>
    <property type="evidence" value="ECO:0007669"/>
    <property type="project" value="TreeGrafter"/>
</dbReference>
<sequence>MENDREEKTPSTDLSGDFDMIVNEINEFINILEVRGQELEQQQAEENRQQSQQQTESEDSEECDTTPFQSARNTIILVENSEEPIYETCHNEQENPYEAIPALAHLATVTASTSPAAKSQKPELKPKPKHLLKMVEPSSQNPKRVKALHNFSGSNNDELCFSKGDIITVTQMVEGGWWEGTLNGKTGWFPNNYTKEIKSDIANRSSITKGPDMGVYKRESTQLYHNVVFQNLIETEKTHVQEMTMVLQNYIHPLQNSGILTPVEYTKLVGNLDDILAFQNNFLSSIEDCMKQLPHLRRIGGVFMKHAPRLKELYLEYCSNHPRAVAIVQSKRDELNKYMEQDGAPPGAMILTTNLYKPFTRLDKYPSLLKELERHIEESHVDRGDTQRAIAIYRDVSNACMEIRKVKEMEYEILTSAIKGWEGEEMSKFGEVLHLSQVHVFTSSGEKYDRIFVLFPNMLVMLSMSPRLSGYTYEGQIPLSGLNVSTCDDEENFPNSFEISGNMIEKITVTCGTNSEVKAWLNHLKQQANYTSGTTKPQSLQISTSQPSISLLTKAKTAMVTHSTWSMSCLRPSPPLRQIPYNKEDGIRSPRMGRKPVRRKPVRTHSQDEYDFKSRWRQYDPRTMEEDSLILRVIEAYCTSAKTRNTVNSLPLKEVINIVKPMPTDRYIRRDVGTQAEEEKIIVDDGGDPTMLQEKSLVDTVYSLKDQVKALEQEHKRMKRDLEEETKARKRLETNMKKFIKTRTDMMDENLM</sequence>
<dbReference type="Pfam" id="PF16523">
    <property type="entry name" value="betaPIX_CC"/>
    <property type="match status" value="1"/>
</dbReference>
<dbReference type="PANTHER" id="PTHR46026">
    <property type="entry name" value="RHO-TYPE GUANINE NUCLEOTIDE EXCHANGE FACTOR, ISOFORM F"/>
    <property type="match status" value="1"/>
</dbReference>
<dbReference type="SUPFAM" id="SSF48065">
    <property type="entry name" value="DBL homology domain (DH-domain)"/>
    <property type="match status" value="1"/>
</dbReference>
<feature type="domain" description="PH" evidence="6">
    <location>
        <begin position="425"/>
        <end position="529"/>
    </location>
</feature>
<protein>
    <submittedName>
        <fullName evidence="8">ARHGEF7</fullName>
    </submittedName>
</protein>
<evidence type="ECO:0000259" key="6">
    <source>
        <dbReference type="PROSITE" id="PS50003"/>
    </source>
</evidence>
<evidence type="ECO:0000313" key="9">
    <source>
        <dbReference type="Proteomes" id="UP000507470"/>
    </source>
</evidence>
<dbReference type="SUPFAM" id="SSF50044">
    <property type="entry name" value="SH3-domain"/>
    <property type="match status" value="1"/>
</dbReference>
<dbReference type="SMART" id="SM00325">
    <property type="entry name" value="RhoGEF"/>
    <property type="match status" value="1"/>
</dbReference>
<dbReference type="InterPro" id="IPR011993">
    <property type="entry name" value="PH-like_dom_sf"/>
</dbReference>
<organism evidence="8 9">
    <name type="scientific">Mytilus coruscus</name>
    <name type="common">Sea mussel</name>
    <dbReference type="NCBI Taxonomy" id="42192"/>
    <lineage>
        <taxon>Eukaryota</taxon>
        <taxon>Metazoa</taxon>
        <taxon>Spiralia</taxon>
        <taxon>Lophotrochozoa</taxon>
        <taxon>Mollusca</taxon>
        <taxon>Bivalvia</taxon>
        <taxon>Autobranchia</taxon>
        <taxon>Pteriomorphia</taxon>
        <taxon>Mytilida</taxon>
        <taxon>Mytiloidea</taxon>
        <taxon>Mytilidae</taxon>
        <taxon>Mytilinae</taxon>
        <taxon>Mytilus</taxon>
    </lineage>
</organism>
<dbReference type="Gene3D" id="2.30.29.30">
    <property type="entry name" value="Pleckstrin-homology domain (PH domain)/Phosphotyrosine-binding domain (PTB)"/>
    <property type="match status" value="1"/>
</dbReference>
<dbReference type="InterPro" id="IPR001849">
    <property type="entry name" value="PH_domain"/>
</dbReference>
<dbReference type="CDD" id="cd00160">
    <property type="entry name" value="RhoGEF"/>
    <property type="match status" value="1"/>
</dbReference>
<dbReference type="Pfam" id="PF00169">
    <property type="entry name" value="PH"/>
    <property type="match status" value="1"/>
</dbReference>
<dbReference type="Pfam" id="PF00621">
    <property type="entry name" value="RhoGEF"/>
    <property type="match status" value="1"/>
</dbReference>
<gene>
    <name evidence="8" type="ORF">MCOR_3060</name>
</gene>
<dbReference type="Gene3D" id="1.20.5.390">
    <property type="entry name" value="L1 transposable element, trimerization domain"/>
    <property type="match status" value="1"/>
</dbReference>
<evidence type="ECO:0000256" key="4">
    <source>
        <dbReference type="SAM" id="MobiDB-lite"/>
    </source>
</evidence>
<dbReference type="Proteomes" id="UP000507470">
    <property type="component" value="Unassembled WGS sequence"/>
</dbReference>
<dbReference type="GO" id="GO:0005085">
    <property type="term" value="F:guanyl-nucleotide exchange factor activity"/>
    <property type="evidence" value="ECO:0007669"/>
    <property type="project" value="InterPro"/>
</dbReference>
<accession>A0A6J8A3V0</accession>
<evidence type="ECO:0000256" key="2">
    <source>
        <dbReference type="PROSITE-ProRule" id="PRU00192"/>
    </source>
</evidence>
<keyword evidence="9" id="KW-1185">Reference proteome</keyword>
<dbReference type="InterPro" id="IPR036028">
    <property type="entry name" value="SH3-like_dom_sf"/>
</dbReference>
<dbReference type="SMART" id="SM00326">
    <property type="entry name" value="SH3"/>
    <property type="match status" value="1"/>
</dbReference>
<evidence type="ECO:0000259" key="5">
    <source>
        <dbReference type="PROSITE" id="PS50002"/>
    </source>
</evidence>
<reference evidence="8 9" key="1">
    <citation type="submission" date="2020-06" db="EMBL/GenBank/DDBJ databases">
        <authorList>
            <person name="Li R."/>
            <person name="Bekaert M."/>
        </authorList>
    </citation>
    <scope>NUCLEOTIDE SEQUENCE [LARGE SCALE GENOMIC DNA]</scope>
    <source>
        <strain evidence="9">wild</strain>
    </source>
</reference>
<evidence type="ECO:0000256" key="1">
    <source>
        <dbReference type="ARBA" id="ARBA00022443"/>
    </source>
</evidence>
<feature type="compositionally biased region" description="Low complexity" evidence="4">
    <location>
        <begin position="40"/>
        <end position="55"/>
    </location>
</feature>
<evidence type="ECO:0000259" key="7">
    <source>
        <dbReference type="PROSITE" id="PS50010"/>
    </source>
</evidence>
<dbReference type="CDD" id="cd11877">
    <property type="entry name" value="SH3_PIX"/>
    <property type="match status" value="1"/>
</dbReference>
<dbReference type="InterPro" id="IPR001452">
    <property type="entry name" value="SH3_domain"/>
</dbReference>
<evidence type="ECO:0000256" key="3">
    <source>
        <dbReference type="SAM" id="Coils"/>
    </source>
</evidence>
<dbReference type="PRINTS" id="PR00452">
    <property type="entry name" value="SH3DOMAIN"/>
</dbReference>
<feature type="region of interest" description="Disordered" evidence="4">
    <location>
        <begin position="40"/>
        <end position="69"/>
    </location>
</feature>
<dbReference type="EMBL" id="CACVKT020000570">
    <property type="protein sequence ID" value="CAC5360661.1"/>
    <property type="molecule type" value="Genomic_DNA"/>
</dbReference>
<dbReference type="PROSITE" id="PS50003">
    <property type="entry name" value="PH_DOMAIN"/>
    <property type="match status" value="1"/>
</dbReference>
<feature type="region of interest" description="Disordered" evidence="4">
    <location>
        <begin position="576"/>
        <end position="606"/>
    </location>
</feature>
<evidence type="ECO:0000313" key="8">
    <source>
        <dbReference type="EMBL" id="CAC5360661.1"/>
    </source>
</evidence>
<dbReference type="FunFam" id="1.20.900.10:FF:000016">
    <property type="entry name" value="Rho guanine nucleotide exchange factor 6"/>
    <property type="match status" value="1"/>
</dbReference>
<dbReference type="Pfam" id="PF16614">
    <property type="entry name" value="RhoGEF67_u2"/>
    <property type="match status" value="1"/>
</dbReference>
<feature type="coiled-coil region" evidence="3">
    <location>
        <begin position="701"/>
        <end position="742"/>
    </location>
</feature>
<keyword evidence="3" id="KW-0175">Coiled coil</keyword>
<name>A0A6J8A3V0_MYTCO</name>
<dbReference type="SMART" id="SM00233">
    <property type="entry name" value="PH"/>
    <property type="match status" value="1"/>
</dbReference>